<evidence type="ECO:0000313" key="1">
    <source>
        <dbReference type="EMBL" id="KAI4825754.1"/>
    </source>
</evidence>
<protein>
    <submittedName>
        <fullName evidence="1">Uncharacterized protein</fullName>
    </submittedName>
</protein>
<name>A0ACB9XFE4_CHAAC</name>
<dbReference type="Proteomes" id="UP001057452">
    <property type="component" value="Chromosome 6"/>
</dbReference>
<keyword evidence="2" id="KW-1185">Reference proteome</keyword>
<reference evidence="1" key="1">
    <citation type="submission" date="2022-05" db="EMBL/GenBank/DDBJ databases">
        <title>Chromosome-level genome of Chaenocephalus aceratus.</title>
        <authorList>
            <person name="Park H."/>
        </authorList>
    </citation>
    <scope>NUCLEOTIDE SEQUENCE</scope>
    <source>
        <strain evidence="1">KU_202001</strain>
    </source>
</reference>
<evidence type="ECO:0000313" key="2">
    <source>
        <dbReference type="Proteomes" id="UP001057452"/>
    </source>
</evidence>
<sequence>MAEEIDQTLPLPDEYPEPCEDVVNGDEEEENNKDQSVKCSPNLLQMLKAAESRRTPQSWDRDREEASGTEETEAQKTDMLRLKETTFPLYILASSFQCPKAFLKGYDI</sequence>
<comment type="caution">
    <text evidence="1">The sequence shown here is derived from an EMBL/GenBank/DDBJ whole genome shotgun (WGS) entry which is preliminary data.</text>
</comment>
<dbReference type="EMBL" id="CM043790">
    <property type="protein sequence ID" value="KAI4825754.1"/>
    <property type="molecule type" value="Genomic_DNA"/>
</dbReference>
<proteinExistence type="predicted"/>
<gene>
    <name evidence="1" type="ORF">KUCAC02_021424</name>
</gene>
<organism evidence="1 2">
    <name type="scientific">Chaenocephalus aceratus</name>
    <name type="common">Blackfin icefish</name>
    <name type="synonym">Chaenichthys aceratus</name>
    <dbReference type="NCBI Taxonomy" id="36190"/>
    <lineage>
        <taxon>Eukaryota</taxon>
        <taxon>Metazoa</taxon>
        <taxon>Chordata</taxon>
        <taxon>Craniata</taxon>
        <taxon>Vertebrata</taxon>
        <taxon>Euteleostomi</taxon>
        <taxon>Actinopterygii</taxon>
        <taxon>Neopterygii</taxon>
        <taxon>Teleostei</taxon>
        <taxon>Neoteleostei</taxon>
        <taxon>Acanthomorphata</taxon>
        <taxon>Eupercaria</taxon>
        <taxon>Perciformes</taxon>
        <taxon>Notothenioidei</taxon>
        <taxon>Channichthyidae</taxon>
        <taxon>Chaenocephalus</taxon>
    </lineage>
</organism>
<accession>A0ACB9XFE4</accession>